<reference evidence="1" key="1">
    <citation type="journal article" date="2015" name="Nature">
        <title>Complex archaea that bridge the gap between prokaryotes and eukaryotes.</title>
        <authorList>
            <person name="Spang A."/>
            <person name="Saw J.H."/>
            <person name="Jorgensen S.L."/>
            <person name="Zaremba-Niedzwiedzka K."/>
            <person name="Martijn J."/>
            <person name="Lind A.E."/>
            <person name="van Eijk R."/>
            <person name="Schleper C."/>
            <person name="Guy L."/>
            <person name="Ettema T.J."/>
        </authorList>
    </citation>
    <scope>NUCLEOTIDE SEQUENCE</scope>
</reference>
<protein>
    <submittedName>
        <fullName evidence="1">Uncharacterized protein</fullName>
    </submittedName>
</protein>
<proteinExistence type="predicted"/>
<dbReference type="EMBL" id="LAZR01059206">
    <property type="protein sequence ID" value="KKK68294.1"/>
    <property type="molecule type" value="Genomic_DNA"/>
</dbReference>
<dbReference type="AlphaFoldDB" id="A0A0F8ZPF4"/>
<accession>A0A0F8ZPF4</accession>
<evidence type="ECO:0000313" key="1">
    <source>
        <dbReference type="EMBL" id="KKK68294.1"/>
    </source>
</evidence>
<feature type="non-terminal residue" evidence="1">
    <location>
        <position position="1"/>
    </location>
</feature>
<sequence>RRSANAWTVSSAIGSETWLADGGPNIFRIDMNGFNEFELTPVGPFTGDEGLPASDITGTVNGIAHDLEDIYVSATRGDDTYLYKGKRVAPGRYAWSPMDKISHGSAATTLLVVSQLSGETVPYVYINIGLAIFKYQIKDWTTYVGGWQVQTPYYVADDETITKVWHRIRTFTKRVGANIDMQIAYRADHTAAWTNVGAVVESNGNFATNMGNVGTFRIQFRFTVANASTAAEKIDLKSFTVDGELVRELRRTFDFTIIADNAADVAFINSLRTFGGSVPIITTPTGTTASLFIQGGFPAEVILEDDRRLGDPVTAFRIVGVEILS</sequence>
<gene>
    <name evidence="1" type="ORF">LCGC14_2945520</name>
</gene>
<organism evidence="1">
    <name type="scientific">marine sediment metagenome</name>
    <dbReference type="NCBI Taxonomy" id="412755"/>
    <lineage>
        <taxon>unclassified sequences</taxon>
        <taxon>metagenomes</taxon>
        <taxon>ecological metagenomes</taxon>
    </lineage>
</organism>
<comment type="caution">
    <text evidence="1">The sequence shown here is derived from an EMBL/GenBank/DDBJ whole genome shotgun (WGS) entry which is preliminary data.</text>
</comment>
<name>A0A0F8ZPF4_9ZZZZ</name>